<dbReference type="OrthoDB" id="1494789at2"/>
<proteinExistence type="predicted"/>
<dbReference type="Gene3D" id="1.10.1660.10">
    <property type="match status" value="1"/>
</dbReference>
<organism evidence="1 2">
    <name type="scientific">Mucilaginibacter auburnensis</name>
    <dbReference type="NCBI Taxonomy" id="1457233"/>
    <lineage>
        <taxon>Bacteria</taxon>
        <taxon>Pseudomonadati</taxon>
        <taxon>Bacteroidota</taxon>
        <taxon>Sphingobacteriia</taxon>
        <taxon>Sphingobacteriales</taxon>
        <taxon>Sphingobacteriaceae</taxon>
        <taxon>Mucilaginibacter</taxon>
    </lineage>
</organism>
<dbReference type="Proteomes" id="UP000242687">
    <property type="component" value="Unassembled WGS sequence"/>
</dbReference>
<dbReference type="RefSeq" id="WP_100340789.1">
    <property type="nucleotide sequence ID" value="NZ_PGFJ01000001.1"/>
</dbReference>
<dbReference type="EMBL" id="PGFJ01000001">
    <property type="protein sequence ID" value="PJJ84605.1"/>
    <property type="molecule type" value="Genomic_DNA"/>
</dbReference>
<dbReference type="Pfam" id="PF13591">
    <property type="entry name" value="MerR_2"/>
    <property type="match status" value="1"/>
</dbReference>
<name>A0A2H9VUV9_9SPHI</name>
<sequence>MRTESLIAAKQFCIYHEVEDTFIAELKDAGLIEITIIDQEHYIPEHELQKLERLIRLHNELEINTAGIEAITHLLQRLEAVQEEMRLLRNRLTAYE</sequence>
<evidence type="ECO:0000313" key="1">
    <source>
        <dbReference type="EMBL" id="PJJ84605.1"/>
    </source>
</evidence>
<accession>A0A2H9VUV9</accession>
<protein>
    <submittedName>
        <fullName evidence="1">MerR-like DNA binding protein</fullName>
    </submittedName>
</protein>
<keyword evidence="2" id="KW-1185">Reference proteome</keyword>
<gene>
    <name evidence="1" type="ORF">CLV57_1619</name>
</gene>
<comment type="caution">
    <text evidence="1">The sequence shown here is derived from an EMBL/GenBank/DDBJ whole genome shotgun (WGS) entry which is preliminary data.</text>
</comment>
<reference evidence="1 2" key="1">
    <citation type="submission" date="2017-11" db="EMBL/GenBank/DDBJ databases">
        <title>Genomic Encyclopedia of Archaeal and Bacterial Type Strains, Phase II (KMG-II): From Individual Species to Whole Genera.</title>
        <authorList>
            <person name="Goeker M."/>
        </authorList>
    </citation>
    <scope>NUCLEOTIDE SEQUENCE [LARGE SCALE GENOMIC DNA]</scope>
    <source>
        <strain evidence="1 2">DSM 28175</strain>
    </source>
</reference>
<dbReference type="AlphaFoldDB" id="A0A2H9VUV9"/>
<evidence type="ECO:0000313" key="2">
    <source>
        <dbReference type="Proteomes" id="UP000242687"/>
    </source>
</evidence>